<dbReference type="GO" id="GO:0046677">
    <property type="term" value="P:response to antibiotic"/>
    <property type="evidence" value="ECO:0007669"/>
    <property type="project" value="UniProtKB-KW"/>
</dbReference>
<feature type="non-terminal residue" evidence="7">
    <location>
        <position position="1"/>
    </location>
</feature>
<dbReference type="InterPro" id="IPR012338">
    <property type="entry name" value="Beta-lactam/transpept-like"/>
</dbReference>
<keyword evidence="3" id="KW-0732">Signal</keyword>
<name>X0S0U5_9ZZZZ</name>
<keyword evidence="5" id="KW-0046">Antibiotic resistance</keyword>
<dbReference type="GO" id="GO:0071555">
    <property type="term" value="P:cell wall organization"/>
    <property type="evidence" value="ECO:0007669"/>
    <property type="project" value="TreeGrafter"/>
</dbReference>
<dbReference type="PANTHER" id="PTHR30627:SF6">
    <property type="entry name" value="BETA-LACTAMASE YBXI-RELATED"/>
    <property type="match status" value="1"/>
</dbReference>
<evidence type="ECO:0000256" key="3">
    <source>
        <dbReference type="ARBA" id="ARBA00022729"/>
    </source>
</evidence>
<evidence type="ECO:0000313" key="7">
    <source>
        <dbReference type="EMBL" id="GAF74673.1"/>
    </source>
</evidence>
<dbReference type="EMBL" id="BARS01004210">
    <property type="protein sequence ID" value="GAF74673.1"/>
    <property type="molecule type" value="Genomic_DNA"/>
</dbReference>
<evidence type="ECO:0000256" key="4">
    <source>
        <dbReference type="ARBA" id="ARBA00022801"/>
    </source>
</evidence>
<dbReference type="InterPro" id="IPR001460">
    <property type="entry name" value="PCN-bd_Tpept"/>
</dbReference>
<evidence type="ECO:0000259" key="6">
    <source>
        <dbReference type="Pfam" id="PF00905"/>
    </source>
</evidence>
<gene>
    <name evidence="7" type="ORF">S01H1_08203</name>
</gene>
<evidence type="ECO:0000256" key="1">
    <source>
        <dbReference type="ARBA" id="ARBA00001526"/>
    </source>
</evidence>
<evidence type="ECO:0000256" key="2">
    <source>
        <dbReference type="ARBA" id="ARBA00012865"/>
    </source>
</evidence>
<accession>X0S0U5</accession>
<dbReference type="EC" id="3.5.2.6" evidence="2"/>
<dbReference type="Gene3D" id="3.40.710.10">
    <property type="entry name" value="DD-peptidase/beta-lactamase superfamily"/>
    <property type="match status" value="1"/>
</dbReference>
<dbReference type="GO" id="GO:0008800">
    <property type="term" value="F:beta-lactamase activity"/>
    <property type="evidence" value="ECO:0007669"/>
    <property type="project" value="UniProtKB-EC"/>
</dbReference>
<organism evidence="7">
    <name type="scientific">marine sediment metagenome</name>
    <dbReference type="NCBI Taxonomy" id="412755"/>
    <lineage>
        <taxon>unclassified sequences</taxon>
        <taxon>metagenomes</taxon>
        <taxon>ecological metagenomes</taxon>
    </lineage>
</organism>
<proteinExistence type="predicted"/>
<evidence type="ECO:0000256" key="5">
    <source>
        <dbReference type="ARBA" id="ARBA00023251"/>
    </source>
</evidence>
<dbReference type="SUPFAM" id="SSF56601">
    <property type="entry name" value="beta-lactamase/transpeptidase-like"/>
    <property type="match status" value="1"/>
</dbReference>
<comment type="catalytic activity">
    <reaction evidence="1">
        <text>a beta-lactam + H2O = a substituted beta-amino acid</text>
        <dbReference type="Rhea" id="RHEA:20401"/>
        <dbReference type="ChEBI" id="CHEBI:15377"/>
        <dbReference type="ChEBI" id="CHEBI:35627"/>
        <dbReference type="ChEBI" id="CHEBI:140347"/>
        <dbReference type="EC" id="3.5.2.6"/>
    </reaction>
</comment>
<dbReference type="AlphaFoldDB" id="X0S0U5"/>
<dbReference type="PANTHER" id="PTHR30627">
    <property type="entry name" value="PEPTIDOGLYCAN D,D-TRANSPEPTIDASE"/>
    <property type="match status" value="1"/>
</dbReference>
<dbReference type="GO" id="GO:0008658">
    <property type="term" value="F:penicillin binding"/>
    <property type="evidence" value="ECO:0007669"/>
    <property type="project" value="InterPro"/>
</dbReference>
<protein>
    <recommendedName>
        <fullName evidence="2">beta-lactamase</fullName>
        <ecNumber evidence="2">3.5.2.6</ecNumber>
    </recommendedName>
</protein>
<feature type="domain" description="Penicillin-binding protein transpeptidase" evidence="6">
    <location>
        <begin position="33"/>
        <end position="183"/>
    </location>
</feature>
<dbReference type="Pfam" id="PF00905">
    <property type="entry name" value="Transpeptidase"/>
    <property type="match status" value="1"/>
</dbReference>
<dbReference type="GO" id="GO:0005886">
    <property type="term" value="C:plasma membrane"/>
    <property type="evidence" value="ECO:0007669"/>
    <property type="project" value="TreeGrafter"/>
</dbReference>
<keyword evidence="4" id="KW-0378">Hydrolase</keyword>
<sequence length="196" mass="20593">ESRVTGHGSRQLRQAPGIIASGNREGTIAPKDRRYFGIGQGNLRATTLQVANSFAAIARGGLYKPPRLFSSCVEKNTQYAIRNTQYGLNISPQTLAVIYDGTGAVVNEPGGTAYKEFAPVLAGLAEQGVMVYGKTGSTEEPDNAWFAGFAKDSTGRAIAIAVLVEGGQHGSSDAAPIGRDIIQFCIEAGYIGGTPR</sequence>
<dbReference type="InterPro" id="IPR050515">
    <property type="entry name" value="Beta-lactam/transpept"/>
</dbReference>
<reference evidence="7" key="1">
    <citation type="journal article" date="2014" name="Front. Microbiol.">
        <title>High frequency of phylogenetically diverse reductive dehalogenase-homologous genes in deep subseafloor sedimentary metagenomes.</title>
        <authorList>
            <person name="Kawai M."/>
            <person name="Futagami T."/>
            <person name="Toyoda A."/>
            <person name="Takaki Y."/>
            <person name="Nishi S."/>
            <person name="Hori S."/>
            <person name="Arai W."/>
            <person name="Tsubouchi T."/>
            <person name="Morono Y."/>
            <person name="Uchiyama I."/>
            <person name="Ito T."/>
            <person name="Fujiyama A."/>
            <person name="Inagaki F."/>
            <person name="Takami H."/>
        </authorList>
    </citation>
    <scope>NUCLEOTIDE SEQUENCE</scope>
    <source>
        <strain evidence="7">Expedition CK06-06</strain>
    </source>
</reference>
<comment type="caution">
    <text evidence="7">The sequence shown here is derived from an EMBL/GenBank/DDBJ whole genome shotgun (WGS) entry which is preliminary data.</text>
</comment>